<reference evidence="5 6" key="1">
    <citation type="journal article" date="2024" name="Science">
        <title>Giant polyketide synthase enzymes in the biosynthesis of giant marine polyether toxins.</title>
        <authorList>
            <person name="Fallon T.R."/>
            <person name="Shende V.V."/>
            <person name="Wierzbicki I.H."/>
            <person name="Pendleton A.L."/>
            <person name="Watervoot N.F."/>
            <person name="Auber R.P."/>
            <person name="Gonzalez D.J."/>
            <person name="Wisecaver J.H."/>
            <person name="Moore B.S."/>
        </authorList>
    </citation>
    <scope>NUCLEOTIDE SEQUENCE [LARGE SCALE GENOMIC DNA]</scope>
    <source>
        <strain evidence="5 6">12B1</strain>
    </source>
</reference>
<proteinExistence type="inferred from homology"/>
<dbReference type="EMBL" id="JBGBPQ010000002">
    <property type="protein sequence ID" value="KAL1527634.1"/>
    <property type="molecule type" value="Genomic_DNA"/>
</dbReference>
<keyword evidence="6" id="KW-1185">Reference proteome</keyword>
<comment type="caution">
    <text evidence="5">The sequence shown here is derived from an EMBL/GenBank/DDBJ whole genome shotgun (WGS) entry which is preliminary data.</text>
</comment>
<dbReference type="InterPro" id="IPR051063">
    <property type="entry name" value="PDI"/>
</dbReference>
<protein>
    <recommendedName>
        <fullName evidence="4">Thioredoxin domain-containing protein</fullName>
    </recommendedName>
</protein>
<dbReference type="PANTHER" id="PTHR45672">
    <property type="entry name" value="PROTEIN DISULFIDE-ISOMERASE C17H9.14C-RELATED"/>
    <property type="match status" value="1"/>
</dbReference>
<dbReference type="InterPro" id="IPR017937">
    <property type="entry name" value="Thioredoxin_CS"/>
</dbReference>
<comment type="similarity">
    <text evidence="1">Belongs to the protein disulfide isomerase family.</text>
</comment>
<dbReference type="Pfam" id="PF00085">
    <property type="entry name" value="Thioredoxin"/>
    <property type="match status" value="1"/>
</dbReference>
<sequence length="204" mass="22846">MALVLCLAAALLQVETDTAPHGSVVDLTSTTFEDAVQEGPWFIKFFAPWCGHCKKISPVWDELAKSEFLRAGVRIARVDCTKEVTIRKKYAIAGYPTLMVFNGSKMYKFTGARSLDTLLAFANGGWETAEEYDPANQPAPPQRTSWVQRIIYLFEPLASSIMRQWKLILFVYAVLAAYVAFKICIPSRSRKASAEQRSTKAHTD</sequence>
<feature type="domain" description="Thioredoxin" evidence="4">
    <location>
        <begin position="13"/>
        <end position="127"/>
    </location>
</feature>
<dbReference type="GO" id="GO:0005783">
    <property type="term" value="C:endoplasmic reticulum"/>
    <property type="evidence" value="ECO:0007669"/>
    <property type="project" value="TreeGrafter"/>
</dbReference>
<dbReference type="PROSITE" id="PS00194">
    <property type="entry name" value="THIOREDOXIN_1"/>
    <property type="match status" value="1"/>
</dbReference>
<keyword evidence="2" id="KW-0812">Transmembrane</keyword>
<dbReference type="SUPFAM" id="SSF52833">
    <property type="entry name" value="Thioredoxin-like"/>
    <property type="match status" value="1"/>
</dbReference>
<dbReference type="PRINTS" id="PR00421">
    <property type="entry name" value="THIOREDOXIN"/>
</dbReference>
<keyword evidence="2" id="KW-1133">Transmembrane helix</keyword>
<dbReference type="GO" id="GO:0006457">
    <property type="term" value="P:protein folding"/>
    <property type="evidence" value="ECO:0007669"/>
    <property type="project" value="TreeGrafter"/>
</dbReference>
<evidence type="ECO:0000313" key="6">
    <source>
        <dbReference type="Proteomes" id="UP001515480"/>
    </source>
</evidence>
<feature type="transmembrane region" description="Helical" evidence="2">
    <location>
        <begin position="165"/>
        <end position="185"/>
    </location>
</feature>
<evidence type="ECO:0000259" key="4">
    <source>
        <dbReference type="PROSITE" id="PS51352"/>
    </source>
</evidence>
<feature type="signal peptide" evidence="3">
    <location>
        <begin position="1"/>
        <end position="16"/>
    </location>
</feature>
<name>A0AB34K5H1_PRYPA</name>
<dbReference type="AlphaFoldDB" id="A0AB34K5H1"/>
<organism evidence="5 6">
    <name type="scientific">Prymnesium parvum</name>
    <name type="common">Toxic golden alga</name>
    <dbReference type="NCBI Taxonomy" id="97485"/>
    <lineage>
        <taxon>Eukaryota</taxon>
        <taxon>Haptista</taxon>
        <taxon>Haptophyta</taxon>
        <taxon>Prymnesiophyceae</taxon>
        <taxon>Prymnesiales</taxon>
        <taxon>Prymnesiaceae</taxon>
        <taxon>Prymnesium</taxon>
    </lineage>
</organism>
<evidence type="ECO:0000256" key="1">
    <source>
        <dbReference type="ARBA" id="ARBA00006347"/>
    </source>
</evidence>
<dbReference type="Gene3D" id="3.40.30.10">
    <property type="entry name" value="Glutaredoxin"/>
    <property type="match status" value="1"/>
</dbReference>
<dbReference type="InterPro" id="IPR036249">
    <property type="entry name" value="Thioredoxin-like_sf"/>
</dbReference>
<gene>
    <name evidence="5" type="ORF">AB1Y20_009020</name>
</gene>
<dbReference type="Proteomes" id="UP001515480">
    <property type="component" value="Unassembled WGS sequence"/>
</dbReference>
<dbReference type="PROSITE" id="PS51352">
    <property type="entry name" value="THIOREDOXIN_2"/>
    <property type="match status" value="1"/>
</dbReference>
<evidence type="ECO:0000313" key="5">
    <source>
        <dbReference type="EMBL" id="KAL1527634.1"/>
    </source>
</evidence>
<evidence type="ECO:0000256" key="2">
    <source>
        <dbReference type="SAM" id="Phobius"/>
    </source>
</evidence>
<feature type="chain" id="PRO_5044240674" description="Thioredoxin domain-containing protein" evidence="3">
    <location>
        <begin position="17"/>
        <end position="204"/>
    </location>
</feature>
<keyword evidence="2" id="KW-0472">Membrane</keyword>
<dbReference type="InterPro" id="IPR013766">
    <property type="entry name" value="Thioredoxin_domain"/>
</dbReference>
<evidence type="ECO:0000256" key="3">
    <source>
        <dbReference type="SAM" id="SignalP"/>
    </source>
</evidence>
<keyword evidence="3" id="KW-0732">Signal</keyword>
<accession>A0AB34K5H1</accession>
<dbReference type="GO" id="GO:0003756">
    <property type="term" value="F:protein disulfide isomerase activity"/>
    <property type="evidence" value="ECO:0007669"/>
    <property type="project" value="TreeGrafter"/>
</dbReference>